<gene>
    <name evidence="1" type="ORF">KFK09_024891</name>
</gene>
<organism evidence="1 2">
    <name type="scientific">Dendrobium nobile</name>
    <name type="common">Orchid</name>
    <dbReference type="NCBI Taxonomy" id="94219"/>
    <lineage>
        <taxon>Eukaryota</taxon>
        <taxon>Viridiplantae</taxon>
        <taxon>Streptophyta</taxon>
        <taxon>Embryophyta</taxon>
        <taxon>Tracheophyta</taxon>
        <taxon>Spermatophyta</taxon>
        <taxon>Magnoliopsida</taxon>
        <taxon>Liliopsida</taxon>
        <taxon>Asparagales</taxon>
        <taxon>Orchidaceae</taxon>
        <taxon>Epidendroideae</taxon>
        <taxon>Malaxideae</taxon>
        <taxon>Dendrobiinae</taxon>
        <taxon>Dendrobium</taxon>
    </lineage>
</organism>
<proteinExistence type="predicted"/>
<sequence length="180" mass="19397">MREERADQAPSTIFPSSRVGCSTLSPSTIGLLHRAGSEIGTGSSTERGKMLVRFCRPRVVDRDGLPIGTDFRSASEVSSARNASNGYDCSFVSFVAVCLGSFDRSRDLLKQKPLDSKPKEIRRFAGTVPNATTTGDIESMVMYAGAAVELIKEILPAAEVVKRLVVEAQQLISNISSVIE</sequence>
<comment type="caution">
    <text evidence="1">The sequence shown here is derived from an EMBL/GenBank/DDBJ whole genome shotgun (WGS) entry which is preliminary data.</text>
</comment>
<keyword evidence="2" id="KW-1185">Reference proteome</keyword>
<evidence type="ECO:0000313" key="1">
    <source>
        <dbReference type="EMBL" id="KAI0494748.1"/>
    </source>
</evidence>
<reference evidence="1" key="1">
    <citation type="journal article" date="2022" name="Front. Genet.">
        <title>Chromosome-Scale Assembly of the Dendrobium nobile Genome Provides Insights Into the Molecular Mechanism of the Biosynthesis of the Medicinal Active Ingredient of Dendrobium.</title>
        <authorList>
            <person name="Xu Q."/>
            <person name="Niu S.-C."/>
            <person name="Li K.-L."/>
            <person name="Zheng P.-J."/>
            <person name="Zhang X.-J."/>
            <person name="Jia Y."/>
            <person name="Liu Y."/>
            <person name="Niu Y.-X."/>
            <person name="Yu L.-H."/>
            <person name="Chen D.-F."/>
            <person name="Zhang G.-Q."/>
        </authorList>
    </citation>
    <scope>NUCLEOTIDE SEQUENCE</scope>
    <source>
        <tissue evidence="1">Leaf</tissue>
    </source>
</reference>
<dbReference type="EMBL" id="JAGYWB010000017">
    <property type="protein sequence ID" value="KAI0494748.1"/>
    <property type="molecule type" value="Genomic_DNA"/>
</dbReference>
<dbReference type="PANTHER" id="PTHR32332">
    <property type="entry name" value="2-NITROPROPANE DIOXYGENASE"/>
    <property type="match status" value="1"/>
</dbReference>
<evidence type="ECO:0000313" key="2">
    <source>
        <dbReference type="Proteomes" id="UP000829196"/>
    </source>
</evidence>
<dbReference type="AlphaFoldDB" id="A0A8T3AF17"/>
<dbReference type="OrthoDB" id="10265891at2759"/>
<dbReference type="Gene3D" id="3.20.20.70">
    <property type="entry name" value="Aldolase class I"/>
    <property type="match status" value="1"/>
</dbReference>
<name>A0A8T3AF17_DENNO</name>
<accession>A0A8T3AF17</accession>
<dbReference type="PANTHER" id="PTHR32332:SF20">
    <property type="entry name" value="2-NITROPROPANE DIOXYGENASE-LIKE PROTEIN"/>
    <property type="match status" value="1"/>
</dbReference>
<dbReference type="InterPro" id="IPR013785">
    <property type="entry name" value="Aldolase_TIM"/>
</dbReference>
<protein>
    <submittedName>
        <fullName evidence="1">Uncharacterized protein</fullName>
    </submittedName>
</protein>
<dbReference type="Proteomes" id="UP000829196">
    <property type="component" value="Unassembled WGS sequence"/>
</dbReference>